<dbReference type="Proteomes" id="UP000283993">
    <property type="component" value="Unassembled WGS sequence"/>
</dbReference>
<comment type="subcellular location">
    <subcellularLocation>
        <location evidence="1 8">Cell membrane</location>
        <topology evidence="1 8">Multi-pass membrane protein</topology>
    </subcellularLocation>
</comment>
<dbReference type="InterPro" id="IPR000390">
    <property type="entry name" value="Small_drug/metabolite_transptr"/>
</dbReference>
<gene>
    <name evidence="10" type="ORF">SAOR_07270</name>
</gene>
<dbReference type="PANTHER" id="PTHR30561">
    <property type="entry name" value="SMR FAMILY PROTON-DEPENDENT DRUG EFFLUX TRANSPORTER SUGE"/>
    <property type="match status" value="1"/>
</dbReference>
<evidence type="ECO:0000256" key="4">
    <source>
        <dbReference type="ARBA" id="ARBA00022692"/>
    </source>
</evidence>
<evidence type="ECO:0000256" key="5">
    <source>
        <dbReference type="ARBA" id="ARBA00022989"/>
    </source>
</evidence>
<keyword evidence="11" id="KW-1185">Reference proteome</keyword>
<dbReference type="PANTHER" id="PTHR30561:SF1">
    <property type="entry name" value="MULTIDRUG TRANSPORTER EMRE"/>
    <property type="match status" value="1"/>
</dbReference>
<dbReference type="SUPFAM" id="SSF103481">
    <property type="entry name" value="Multidrug resistance efflux transporter EmrE"/>
    <property type="match status" value="1"/>
</dbReference>
<dbReference type="FunFam" id="1.10.3730.20:FF:000001">
    <property type="entry name" value="Quaternary ammonium compound resistance transporter SugE"/>
    <property type="match status" value="1"/>
</dbReference>
<evidence type="ECO:0000313" key="10">
    <source>
        <dbReference type="EMBL" id="ROO27643.1"/>
    </source>
</evidence>
<proteinExistence type="inferred from homology"/>
<evidence type="ECO:0000256" key="2">
    <source>
        <dbReference type="ARBA" id="ARBA00022448"/>
    </source>
</evidence>
<keyword evidence="4 8" id="KW-0812">Transmembrane</keyword>
<accession>A0A423PPY1</accession>
<evidence type="ECO:0000256" key="8">
    <source>
        <dbReference type="RuleBase" id="RU003942"/>
    </source>
</evidence>
<feature type="transmembrane region" description="Helical" evidence="9">
    <location>
        <begin position="85"/>
        <end position="103"/>
    </location>
</feature>
<dbReference type="RefSeq" id="WP_123589667.1">
    <property type="nucleotide sequence ID" value="NZ_AYKH01000012.1"/>
</dbReference>
<dbReference type="GO" id="GO:1990961">
    <property type="term" value="P:xenobiotic detoxification by transmembrane export across the plasma membrane"/>
    <property type="evidence" value="ECO:0007669"/>
    <property type="project" value="UniProtKB-ARBA"/>
</dbReference>
<organism evidence="10 11">
    <name type="scientific">Salinisphaera orenii MK-B5</name>
    <dbReference type="NCBI Taxonomy" id="856730"/>
    <lineage>
        <taxon>Bacteria</taxon>
        <taxon>Pseudomonadati</taxon>
        <taxon>Pseudomonadota</taxon>
        <taxon>Gammaproteobacteria</taxon>
        <taxon>Salinisphaerales</taxon>
        <taxon>Salinisphaeraceae</taxon>
        <taxon>Salinisphaera</taxon>
    </lineage>
</organism>
<keyword evidence="2" id="KW-0813">Transport</keyword>
<dbReference type="AlphaFoldDB" id="A0A423PPY1"/>
<evidence type="ECO:0000256" key="3">
    <source>
        <dbReference type="ARBA" id="ARBA00022475"/>
    </source>
</evidence>
<evidence type="ECO:0000256" key="7">
    <source>
        <dbReference type="ARBA" id="ARBA00038032"/>
    </source>
</evidence>
<sequence length="106" mass="11451">MHSWLLLALAILLEVVGTTCMKLSDGLTRFWPAMGMGVCYIASFGCLALVLQRIDMAVAYAVWAGLGIVLITLVGVGFFHEPMTAWRATCITLVLLGVVGLNLSHR</sequence>
<evidence type="ECO:0000313" key="11">
    <source>
        <dbReference type="Proteomes" id="UP000283993"/>
    </source>
</evidence>
<dbReference type="Pfam" id="PF00893">
    <property type="entry name" value="Multi_Drug_Res"/>
    <property type="match status" value="1"/>
</dbReference>
<dbReference type="GO" id="GO:0022857">
    <property type="term" value="F:transmembrane transporter activity"/>
    <property type="evidence" value="ECO:0007669"/>
    <property type="project" value="InterPro"/>
</dbReference>
<comment type="similarity">
    <text evidence="7 8">Belongs to the drug/metabolite transporter (DMT) superfamily. Small multidrug resistance (SMR) (TC 2.A.7.1) family.</text>
</comment>
<comment type="caution">
    <text evidence="10">The sequence shown here is derived from an EMBL/GenBank/DDBJ whole genome shotgun (WGS) entry which is preliminary data.</text>
</comment>
<feature type="transmembrane region" description="Helical" evidence="9">
    <location>
        <begin position="58"/>
        <end position="79"/>
    </location>
</feature>
<keyword evidence="6 9" id="KW-0472">Membrane</keyword>
<name>A0A423PPY1_9GAMM</name>
<keyword evidence="3" id="KW-1003">Cell membrane</keyword>
<dbReference type="InterPro" id="IPR037185">
    <property type="entry name" value="EmrE-like"/>
</dbReference>
<keyword evidence="5 9" id="KW-1133">Transmembrane helix</keyword>
<dbReference type="Gene3D" id="1.10.3730.20">
    <property type="match status" value="1"/>
</dbReference>
<feature type="transmembrane region" description="Helical" evidence="9">
    <location>
        <begin position="33"/>
        <end position="51"/>
    </location>
</feature>
<dbReference type="GO" id="GO:0005886">
    <property type="term" value="C:plasma membrane"/>
    <property type="evidence" value="ECO:0007669"/>
    <property type="project" value="UniProtKB-SubCell"/>
</dbReference>
<dbReference type="EMBL" id="AYKH01000012">
    <property type="protein sequence ID" value="ROO27643.1"/>
    <property type="molecule type" value="Genomic_DNA"/>
</dbReference>
<dbReference type="InterPro" id="IPR045324">
    <property type="entry name" value="Small_multidrug_res"/>
</dbReference>
<protein>
    <submittedName>
        <fullName evidence="10">Ligand-binding protein SH3</fullName>
    </submittedName>
</protein>
<evidence type="ECO:0000256" key="9">
    <source>
        <dbReference type="SAM" id="Phobius"/>
    </source>
</evidence>
<evidence type="ECO:0000256" key="6">
    <source>
        <dbReference type="ARBA" id="ARBA00023136"/>
    </source>
</evidence>
<reference evidence="10 11" key="1">
    <citation type="submission" date="2013-10" db="EMBL/GenBank/DDBJ databases">
        <title>Salinisphaera orenii MK-B5 Genome Sequencing.</title>
        <authorList>
            <person name="Lai Q."/>
            <person name="Li C."/>
            <person name="Shao Z."/>
        </authorList>
    </citation>
    <scope>NUCLEOTIDE SEQUENCE [LARGE SCALE GENOMIC DNA]</scope>
    <source>
        <strain evidence="10 11">MK-B5</strain>
    </source>
</reference>
<evidence type="ECO:0000256" key="1">
    <source>
        <dbReference type="ARBA" id="ARBA00004651"/>
    </source>
</evidence>